<protein>
    <submittedName>
        <fullName evidence="2">Uncharacterized protein</fullName>
    </submittedName>
</protein>
<keyword evidence="3" id="KW-1185">Reference proteome</keyword>
<dbReference type="AlphaFoldDB" id="A0A195CYC8"/>
<keyword evidence="1" id="KW-1133">Transmembrane helix</keyword>
<keyword evidence="1" id="KW-0472">Membrane</keyword>
<dbReference type="Proteomes" id="UP000078542">
    <property type="component" value="Unassembled WGS sequence"/>
</dbReference>
<feature type="transmembrane region" description="Helical" evidence="1">
    <location>
        <begin position="98"/>
        <end position="119"/>
    </location>
</feature>
<organism evidence="2 3">
    <name type="scientific">Cyphomyrmex costatus</name>
    <dbReference type="NCBI Taxonomy" id="456900"/>
    <lineage>
        <taxon>Eukaryota</taxon>
        <taxon>Metazoa</taxon>
        <taxon>Ecdysozoa</taxon>
        <taxon>Arthropoda</taxon>
        <taxon>Hexapoda</taxon>
        <taxon>Insecta</taxon>
        <taxon>Pterygota</taxon>
        <taxon>Neoptera</taxon>
        <taxon>Endopterygota</taxon>
        <taxon>Hymenoptera</taxon>
        <taxon>Apocrita</taxon>
        <taxon>Aculeata</taxon>
        <taxon>Formicoidea</taxon>
        <taxon>Formicidae</taxon>
        <taxon>Myrmicinae</taxon>
        <taxon>Cyphomyrmex</taxon>
    </lineage>
</organism>
<reference evidence="2 3" key="1">
    <citation type="submission" date="2016-03" db="EMBL/GenBank/DDBJ databases">
        <title>Cyphomyrmex costatus WGS genome.</title>
        <authorList>
            <person name="Nygaard S."/>
            <person name="Hu H."/>
            <person name="Boomsma J."/>
            <person name="Zhang G."/>
        </authorList>
    </citation>
    <scope>NUCLEOTIDE SEQUENCE [LARGE SCALE GENOMIC DNA]</scope>
    <source>
        <strain evidence="2">MS0001</strain>
        <tissue evidence="2">Whole body</tissue>
    </source>
</reference>
<keyword evidence="1" id="KW-0812">Transmembrane</keyword>
<evidence type="ECO:0000313" key="2">
    <source>
        <dbReference type="EMBL" id="KYN05149.1"/>
    </source>
</evidence>
<dbReference type="EMBL" id="KQ977171">
    <property type="protein sequence ID" value="KYN05149.1"/>
    <property type="molecule type" value="Genomic_DNA"/>
</dbReference>
<evidence type="ECO:0000256" key="1">
    <source>
        <dbReference type="SAM" id="Phobius"/>
    </source>
</evidence>
<name>A0A195CYC8_9HYME</name>
<accession>A0A195CYC8</accession>
<evidence type="ECO:0000313" key="3">
    <source>
        <dbReference type="Proteomes" id="UP000078542"/>
    </source>
</evidence>
<sequence>MYLIITLQHPFVVLILRALSGREGSFLLPSIDAEILRPIDALLPHLDEFRLGGLRNVFLLALRSRRHFLAFVTTVLVFVIMILIGFVLVFVVVTLVKLLLAFVIVVVFVIGFMSVIVRVRELRAE</sequence>
<feature type="transmembrane region" description="Helical" evidence="1">
    <location>
        <begin position="68"/>
        <end position="92"/>
    </location>
</feature>
<proteinExistence type="predicted"/>
<gene>
    <name evidence="2" type="ORF">ALC62_03949</name>
</gene>